<comment type="caution">
    <text evidence="2">The sequence shown here is derived from an EMBL/GenBank/DDBJ whole genome shotgun (WGS) entry which is preliminary data.</text>
</comment>
<dbReference type="PANTHER" id="PTHR43431:SF7">
    <property type="entry name" value="OXIDOREDUCTASE, SHORT CHAIN DEHYDROGENASE_REDUCTASE FAMILY (AFU_ORTHOLOGUE AFUA_5G14000)"/>
    <property type="match status" value="1"/>
</dbReference>
<dbReference type="EMBL" id="JBJQOH010000004">
    <property type="protein sequence ID" value="KAL3689934.1"/>
    <property type="molecule type" value="Genomic_DNA"/>
</dbReference>
<keyword evidence="3" id="KW-1185">Reference proteome</keyword>
<dbReference type="Gene3D" id="3.40.50.720">
    <property type="entry name" value="NAD(P)-binding Rossmann-like Domain"/>
    <property type="match status" value="1"/>
</dbReference>
<feature type="compositionally biased region" description="Basic and acidic residues" evidence="1">
    <location>
        <begin position="77"/>
        <end position="94"/>
    </location>
</feature>
<accession>A0ABD3HIG8</accession>
<sequence>MEGEEIRPAQNSSAKFALDRRLGALQRHLNPLGPSLFHSSFREESGYCVGDGRLSANPTNGVITTGAENVASSSTSAEKETVSADKEKGTPTTDKANKDKVILVVGAGDGVGGAIAKRFAKGGKEDQVVKLVEDIEKSIGEIDVLVFNIGANEKRPILETTARLYFKVWEMAAFAGFLSGREVARHMVPRNRGTIFFTGATASVRGASGFAAFAGGKFALRALAQAMARELGPLGIHVVHSVIDAPVNTFWTRGMAKDPEMMIREQRAVEPADVGELYWQLHLQPRRAWTHEVDLRPWKEPW</sequence>
<dbReference type="PRINTS" id="PR00081">
    <property type="entry name" value="GDHRDH"/>
</dbReference>
<dbReference type="InterPro" id="IPR036291">
    <property type="entry name" value="NAD(P)-bd_dom_sf"/>
</dbReference>
<name>A0ABD3HIG8_9MARC</name>
<feature type="region of interest" description="Disordered" evidence="1">
    <location>
        <begin position="68"/>
        <end position="94"/>
    </location>
</feature>
<dbReference type="InterPro" id="IPR002347">
    <property type="entry name" value="SDR_fam"/>
</dbReference>
<dbReference type="AlphaFoldDB" id="A0ABD3HIG8"/>
<evidence type="ECO:0000256" key="1">
    <source>
        <dbReference type="SAM" id="MobiDB-lite"/>
    </source>
</evidence>
<dbReference type="SUPFAM" id="SSF51735">
    <property type="entry name" value="NAD(P)-binding Rossmann-fold domains"/>
    <property type="match status" value="1"/>
</dbReference>
<gene>
    <name evidence="2" type="ORF">R1sor_016243</name>
</gene>
<reference evidence="2 3" key="1">
    <citation type="submission" date="2024-09" db="EMBL/GenBank/DDBJ databases">
        <title>Chromosome-scale assembly of Riccia sorocarpa.</title>
        <authorList>
            <person name="Paukszto L."/>
        </authorList>
    </citation>
    <scope>NUCLEOTIDE SEQUENCE [LARGE SCALE GENOMIC DNA]</scope>
    <source>
        <strain evidence="2">LP-2024</strain>
        <tissue evidence="2">Aerial parts of the thallus</tissue>
    </source>
</reference>
<proteinExistence type="predicted"/>
<evidence type="ECO:0000313" key="2">
    <source>
        <dbReference type="EMBL" id="KAL3689934.1"/>
    </source>
</evidence>
<evidence type="ECO:0000313" key="3">
    <source>
        <dbReference type="Proteomes" id="UP001633002"/>
    </source>
</evidence>
<dbReference type="PANTHER" id="PTHR43431">
    <property type="entry name" value="OXIDOREDUCTASE, SHORT CHAIN DEHYDROGENASE/REDUCTASE FAMILY (AFU_ORTHOLOGUE AFUA_5G14000)"/>
    <property type="match status" value="1"/>
</dbReference>
<evidence type="ECO:0008006" key="4">
    <source>
        <dbReference type="Google" id="ProtNLM"/>
    </source>
</evidence>
<dbReference type="Pfam" id="PF00106">
    <property type="entry name" value="adh_short"/>
    <property type="match status" value="1"/>
</dbReference>
<dbReference type="Proteomes" id="UP001633002">
    <property type="component" value="Unassembled WGS sequence"/>
</dbReference>
<protein>
    <recommendedName>
        <fullName evidence="4">Short-chain dehydrogenase/reductase SDR</fullName>
    </recommendedName>
</protein>
<organism evidence="2 3">
    <name type="scientific">Riccia sorocarpa</name>
    <dbReference type="NCBI Taxonomy" id="122646"/>
    <lineage>
        <taxon>Eukaryota</taxon>
        <taxon>Viridiplantae</taxon>
        <taxon>Streptophyta</taxon>
        <taxon>Embryophyta</taxon>
        <taxon>Marchantiophyta</taxon>
        <taxon>Marchantiopsida</taxon>
        <taxon>Marchantiidae</taxon>
        <taxon>Marchantiales</taxon>
        <taxon>Ricciaceae</taxon>
        <taxon>Riccia</taxon>
    </lineage>
</organism>